<keyword evidence="1" id="KW-0812">Transmembrane</keyword>
<evidence type="ECO:0000313" key="2">
    <source>
        <dbReference type="EMBL" id="MFC6887539.1"/>
    </source>
</evidence>
<dbReference type="RefSeq" id="WP_379763694.1">
    <property type="nucleotide sequence ID" value="NZ_JBHSXI010000001.1"/>
</dbReference>
<organism evidence="2 3">
    <name type="scientific">Halorubrum trueperi</name>
    <dbReference type="NCBI Taxonomy" id="2004704"/>
    <lineage>
        <taxon>Archaea</taxon>
        <taxon>Methanobacteriati</taxon>
        <taxon>Methanobacteriota</taxon>
        <taxon>Stenosarchaea group</taxon>
        <taxon>Halobacteria</taxon>
        <taxon>Halobacteriales</taxon>
        <taxon>Haloferacaceae</taxon>
        <taxon>Halorubrum</taxon>
    </lineage>
</organism>
<feature type="transmembrane region" description="Helical" evidence="1">
    <location>
        <begin position="7"/>
        <end position="26"/>
    </location>
</feature>
<keyword evidence="1" id="KW-1133">Transmembrane helix</keyword>
<comment type="caution">
    <text evidence="2">The sequence shown here is derived from an EMBL/GenBank/DDBJ whole genome shotgun (WGS) entry which is preliminary data.</text>
</comment>
<dbReference type="AlphaFoldDB" id="A0ABD5UI95"/>
<evidence type="ECO:0000256" key="1">
    <source>
        <dbReference type="SAM" id="Phobius"/>
    </source>
</evidence>
<name>A0ABD5UI95_9EURY</name>
<sequence>MPLPTRGEVLVVAGLALWLLAIPTLWSTDLVWGTIVMLAWVLTPSGIAAGYFRPDRRVTWPWIAAACVPGVAIVVAIVYLARGRPVVDDADRLDAGA</sequence>
<proteinExistence type="predicted"/>
<gene>
    <name evidence="2" type="ORF">ACFQEY_00505</name>
</gene>
<keyword evidence="1" id="KW-0472">Membrane</keyword>
<dbReference type="EMBL" id="JBHSXI010000001">
    <property type="protein sequence ID" value="MFC6887539.1"/>
    <property type="molecule type" value="Genomic_DNA"/>
</dbReference>
<feature type="transmembrane region" description="Helical" evidence="1">
    <location>
        <begin position="32"/>
        <end position="52"/>
    </location>
</feature>
<evidence type="ECO:0000313" key="3">
    <source>
        <dbReference type="Proteomes" id="UP001596333"/>
    </source>
</evidence>
<accession>A0ABD5UI95</accession>
<reference evidence="2 3" key="1">
    <citation type="journal article" date="2019" name="Int. J. Syst. Evol. Microbiol.">
        <title>The Global Catalogue of Microorganisms (GCM) 10K type strain sequencing project: providing services to taxonomists for standard genome sequencing and annotation.</title>
        <authorList>
            <consortium name="The Broad Institute Genomics Platform"/>
            <consortium name="The Broad Institute Genome Sequencing Center for Infectious Disease"/>
            <person name="Wu L."/>
            <person name="Ma J."/>
        </authorList>
    </citation>
    <scope>NUCLEOTIDE SEQUENCE [LARGE SCALE GENOMIC DNA]</scope>
    <source>
        <strain evidence="2 3">Y73</strain>
    </source>
</reference>
<dbReference type="Proteomes" id="UP001596333">
    <property type="component" value="Unassembled WGS sequence"/>
</dbReference>
<feature type="transmembrane region" description="Helical" evidence="1">
    <location>
        <begin position="59"/>
        <end position="81"/>
    </location>
</feature>
<keyword evidence="3" id="KW-1185">Reference proteome</keyword>
<protein>
    <submittedName>
        <fullName evidence="2">Uncharacterized protein</fullName>
    </submittedName>
</protein>